<dbReference type="NCBIfam" id="TIGR01484">
    <property type="entry name" value="HAD-SF-IIB"/>
    <property type="match status" value="1"/>
</dbReference>
<keyword evidence="3" id="KW-0460">Magnesium</keyword>
<dbReference type="InterPro" id="IPR033980">
    <property type="entry name" value="MPG_Pase_thermophiles"/>
</dbReference>
<sequence>MKQVLFTDLDGTMLDLYDYSYDAALPALEALKRRKIPVVFCTAKTLVENEYYRKELGIDDPFIVENGGAIFVPENYFSFGFECKKRGDYCVVEFGALYSELRAALRAIKEETGFKITGFGDMTAEEVAADANLTVEMAKLAKQKEYNESFIFDEPESEAAVLFEKIKEKGFAATHGGRYYNIHGKNADKGKAVRTLTELFKREYGEVKTFGVGDSMNDISMLNAVEQPAVVKNKKGAWLDISLPGLYKAKGEGPEGWAEVVEKLLKQEKINFDNRTQMNADNQDFKYNFGTKPEVKRKAFDNLRK</sequence>
<protein>
    <recommendedName>
        <fullName evidence="4">Mannosyl-3-phosphoglycerate phosphatase</fullName>
        <ecNumber evidence="4">3.1.3.70</ecNumber>
    </recommendedName>
</protein>
<dbReference type="NCBIfam" id="TIGR01486">
    <property type="entry name" value="HAD-SF-IIB-MPGP"/>
    <property type="match status" value="1"/>
</dbReference>
<dbReference type="CDD" id="cd07507">
    <property type="entry name" value="HAD_Pase"/>
    <property type="match status" value="1"/>
</dbReference>
<dbReference type="Pfam" id="PF08282">
    <property type="entry name" value="Hydrolase_3"/>
    <property type="match status" value="1"/>
</dbReference>
<dbReference type="PANTHER" id="PTHR10000:SF8">
    <property type="entry name" value="HAD SUPERFAMILY HYDROLASE-LIKE, TYPE 3"/>
    <property type="match status" value="1"/>
</dbReference>
<evidence type="ECO:0000313" key="5">
    <source>
        <dbReference type="EMBL" id="QNO53427.1"/>
    </source>
</evidence>
<evidence type="ECO:0000256" key="1">
    <source>
        <dbReference type="ARBA" id="ARBA00022723"/>
    </source>
</evidence>
<dbReference type="GO" id="GO:0000287">
    <property type="term" value="F:magnesium ion binding"/>
    <property type="evidence" value="ECO:0007669"/>
    <property type="project" value="TreeGrafter"/>
</dbReference>
<dbReference type="EMBL" id="MT631541">
    <property type="protein sequence ID" value="QNO53427.1"/>
    <property type="molecule type" value="Genomic_DNA"/>
</dbReference>
<gene>
    <name evidence="5" type="primary">gpgP</name>
    <name evidence="5" type="ORF">JNHLJEBA_00037</name>
</gene>
<evidence type="ECO:0000256" key="3">
    <source>
        <dbReference type="ARBA" id="ARBA00022842"/>
    </source>
</evidence>
<dbReference type="EC" id="3.1.3.70" evidence="4"/>
<dbReference type="SFLD" id="SFLDG01142">
    <property type="entry name" value="C2.B.2:_Mannosyl-3-phosphoglyc"/>
    <property type="match status" value="1"/>
</dbReference>
<dbReference type="InterPro" id="IPR006381">
    <property type="entry name" value="HAD-SF-IIB-MPGP"/>
</dbReference>
<name>A0A7G9YZJ3_9EURY</name>
<dbReference type="Gene3D" id="3.30.980.20">
    <property type="entry name" value="Putative mannosyl-3-phosphoglycerate phosphatase, domain 2"/>
    <property type="match status" value="1"/>
</dbReference>
<dbReference type="PANTHER" id="PTHR10000">
    <property type="entry name" value="PHOSPHOSERINE PHOSPHATASE"/>
    <property type="match status" value="1"/>
</dbReference>
<dbReference type="GO" id="GO:0051479">
    <property type="term" value="P:mannosylglycerate biosynthetic process"/>
    <property type="evidence" value="ECO:0007669"/>
    <property type="project" value="InterPro"/>
</dbReference>
<evidence type="ECO:0000256" key="4">
    <source>
        <dbReference type="NCBIfam" id="TIGR02461"/>
    </source>
</evidence>
<accession>A0A7G9YZJ3</accession>
<dbReference type="Gene3D" id="3.40.50.1000">
    <property type="entry name" value="HAD superfamily/HAD-like"/>
    <property type="match status" value="1"/>
</dbReference>
<dbReference type="GO" id="GO:0005829">
    <property type="term" value="C:cytosol"/>
    <property type="evidence" value="ECO:0007669"/>
    <property type="project" value="TreeGrafter"/>
</dbReference>
<dbReference type="SUPFAM" id="SSF56784">
    <property type="entry name" value="HAD-like"/>
    <property type="match status" value="1"/>
</dbReference>
<dbReference type="AlphaFoldDB" id="A0A7G9YZJ3"/>
<dbReference type="GO" id="GO:0050531">
    <property type="term" value="F:mannosyl-3-phosphoglycerate phosphatase activity"/>
    <property type="evidence" value="ECO:0007669"/>
    <property type="project" value="UniProtKB-UniRule"/>
</dbReference>
<reference evidence="5" key="1">
    <citation type="submission" date="2020-06" db="EMBL/GenBank/DDBJ databases">
        <title>Unique genomic features of the anaerobic methanotrophic archaea.</title>
        <authorList>
            <person name="Chadwick G.L."/>
            <person name="Skennerton C.T."/>
            <person name="Laso-Perez R."/>
            <person name="Leu A.O."/>
            <person name="Speth D.R."/>
            <person name="Yu H."/>
            <person name="Morgan-Lang C."/>
            <person name="Hatzenpichler R."/>
            <person name="Goudeau D."/>
            <person name="Malmstrom R."/>
            <person name="Brazelton W.J."/>
            <person name="Woyke T."/>
            <person name="Hallam S.J."/>
            <person name="Tyson G.W."/>
            <person name="Wegener G."/>
            <person name="Boetius A."/>
            <person name="Orphan V."/>
        </authorList>
    </citation>
    <scope>NUCLEOTIDE SEQUENCE</scope>
</reference>
<keyword evidence="2 5" id="KW-0378">Hydrolase</keyword>
<dbReference type="NCBIfam" id="TIGR02461">
    <property type="entry name" value="osmo_MPG_phos"/>
    <property type="match status" value="1"/>
</dbReference>
<evidence type="ECO:0000256" key="2">
    <source>
        <dbReference type="ARBA" id="ARBA00022801"/>
    </source>
</evidence>
<dbReference type="InterPro" id="IPR036412">
    <property type="entry name" value="HAD-like_sf"/>
</dbReference>
<dbReference type="SFLD" id="SFLDS00003">
    <property type="entry name" value="Haloacid_Dehalogenase"/>
    <property type="match status" value="1"/>
</dbReference>
<organism evidence="5">
    <name type="scientific">Candidatus Methanophagaceae archaeon ANME-1 ERB6</name>
    <dbReference type="NCBI Taxonomy" id="2759912"/>
    <lineage>
        <taxon>Archaea</taxon>
        <taxon>Methanobacteriati</taxon>
        <taxon>Methanobacteriota</taxon>
        <taxon>Stenosarchaea group</taxon>
        <taxon>Methanomicrobia</taxon>
        <taxon>Candidatus Methanophagales</taxon>
        <taxon>Candidatus Methanophagaceae</taxon>
    </lineage>
</organism>
<dbReference type="SFLD" id="SFLDG01140">
    <property type="entry name" value="C2.B:_Phosphomannomutase_and_P"/>
    <property type="match status" value="1"/>
</dbReference>
<keyword evidence="1" id="KW-0479">Metal-binding</keyword>
<dbReference type="InterPro" id="IPR023214">
    <property type="entry name" value="HAD_sf"/>
</dbReference>
<dbReference type="InterPro" id="IPR006379">
    <property type="entry name" value="HAD-SF_hydro_IIB"/>
</dbReference>
<proteinExistence type="predicted"/>